<comment type="caution">
    <text evidence="14">The sequence shown here is derived from an EMBL/GenBank/DDBJ whole genome shotgun (WGS) entry which is preliminary data.</text>
</comment>
<evidence type="ECO:0000256" key="1">
    <source>
        <dbReference type="ARBA" id="ARBA00005993"/>
    </source>
</evidence>
<dbReference type="PANTHER" id="PTHR24082">
    <property type="entry name" value="NUCLEAR HORMONE RECEPTOR"/>
    <property type="match status" value="1"/>
</dbReference>
<keyword evidence="4 10" id="KW-0862">Zinc</keyword>
<dbReference type="PROSITE" id="PS51030">
    <property type="entry name" value="NUCLEAR_REC_DBD_2"/>
    <property type="match status" value="1"/>
</dbReference>
<dbReference type="InterPro" id="IPR050234">
    <property type="entry name" value="Nuclear_hormone_rcpt_NR1"/>
</dbReference>
<dbReference type="EMBL" id="JAVFWL010000003">
    <property type="protein sequence ID" value="KAK6744080.1"/>
    <property type="molecule type" value="Genomic_DNA"/>
</dbReference>
<dbReference type="PROSITE" id="PS51843">
    <property type="entry name" value="NR_LBD"/>
    <property type="match status" value="1"/>
</dbReference>
<dbReference type="InterPro" id="IPR000536">
    <property type="entry name" value="Nucl_hrmn_rcpt_lig-bd"/>
</dbReference>
<dbReference type="InterPro" id="IPR013088">
    <property type="entry name" value="Znf_NHR/GATA"/>
</dbReference>
<dbReference type="Proteomes" id="UP001303046">
    <property type="component" value="Unassembled WGS sequence"/>
</dbReference>
<keyword evidence="3 10" id="KW-0863">Zinc-finger</keyword>
<feature type="compositionally biased region" description="Polar residues" evidence="11">
    <location>
        <begin position="78"/>
        <end position="87"/>
    </location>
</feature>
<reference evidence="14 15" key="1">
    <citation type="submission" date="2023-08" db="EMBL/GenBank/DDBJ databases">
        <title>A Necator americanus chromosomal reference genome.</title>
        <authorList>
            <person name="Ilik V."/>
            <person name="Petrzelkova K.J."/>
            <person name="Pardy F."/>
            <person name="Fuh T."/>
            <person name="Niatou-Singa F.S."/>
            <person name="Gouil Q."/>
            <person name="Baker L."/>
            <person name="Ritchie M.E."/>
            <person name="Jex A.R."/>
            <person name="Gazzola D."/>
            <person name="Li H."/>
            <person name="Toshio Fujiwara R."/>
            <person name="Zhan B."/>
            <person name="Aroian R.V."/>
            <person name="Pafco B."/>
            <person name="Schwarz E.M."/>
        </authorList>
    </citation>
    <scope>NUCLEOTIDE SEQUENCE [LARGE SCALE GENOMIC DNA]</scope>
    <source>
        <strain evidence="14 15">Aroian</strain>
        <tissue evidence="14">Whole animal</tissue>
    </source>
</reference>
<evidence type="ECO:0000313" key="15">
    <source>
        <dbReference type="Proteomes" id="UP001303046"/>
    </source>
</evidence>
<feature type="domain" description="NR LBD" evidence="13">
    <location>
        <begin position="230"/>
        <end position="466"/>
    </location>
</feature>
<evidence type="ECO:0000256" key="8">
    <source>
        <dbReference type="ARBA" id="ARBA00023170"/>
    </source>
</evidence>
<dbReference type="SUPFAM" id="SSF57716">
    <property type="entry name" value="Glucocorticoid receptor-like (DNA-binding domain)"/>
    <property type="match status" value="1"/>
</dbReference>
<protein>
    <recommendedName>
        <fullName evidence="16">Ecdysteroid receptor</fullName>
    </recommendedName>
</protein>
<dbReference type="PRINTS" id="PR00398">
    <property type="entry name" value="STRDHORMONER"/>
</dbReference>
<evidence type="ECO:0000256" key="5">
    <source>
        <dbReference type="ARBA" id="ARBA00023015"/>
    </source>
</evidence>
<evidence type="ECO:0000256" key="2">
    <source>
        <dbReference type="ARBA" id="ARBA00022723"/>
    </source>
</evidence>
<accession>A0ABR1D0T9</accession>
<feature type="compositionally biased region" description="Basic and acidic residues" evidence="11">
    <location>
        <begin position="190"/>
        <end position="202"/>
    </location>
</feature>
<dbReference type="PROSITE" id="PS00031">
    <property type="entry name" value="NUCLEAR_REC_DBD_1"/>
    <property type="match status" value="1"/>
</dbReference>
<feature type="region of interest" description="Disordered" evidence="11">
    <location>
        <begin position="25"/>
        <end position="52"/>
    </location>
</feature>
<dbReference type="Gene3D" id="1.10.565.10">
    <property type="entry name" value="Retinoid X Receptor"/>
    <property type="match status" value="1"/>
</dbReference>
<dbReference type="Gene3D" id="3.30.50.10">
    <property type="entry name" value="Erythroid Transcription Factor GATA-1, subunit A"/>
    <property type="match status" value="1"/>
</dbReference>
<comment type="similarity">
    <text evidence="1 10">Belongs to the nuclear hormone receptor family.</text>
</comment>
<dbReference type="SMART" id="SM00430">
    <property type="entry name" value="HOLI"/>
    <property type="match status" value="1"/>
</dbReference>
<keyword evidence="15" id="KW-1185">Reference proteome</keyword>
<dbReference type="SUPFAM" id="SSF48508">
    <property type="entry name" value="Nuclear receptor ligand-binding domain"/>
    <property type="match status" value="1"/>
</dbReference>
<dbReference type="InterPro" id="IPR001628">
    <property type="entry name" value="Znf_hrmn_rcpt"/>
</dbReference>
<evidence type="ECO:0000256" key="11">
    <source>
        <dbReference type="SAM" id="MobiDB-lite"/>
    </source>
</evidence>
<evidence type="ECO:0000256" key="9">
    <source>
        <dbReference type="ARBA" id="ARBA00023242"/>
    </source>
</evidence>
<evidence type="ECO:0000256" key="10">
    <source>
        <dbReference type="RuleBase" id="RU004334"/>
    </source>
</evidence>
<sequence>MQLKAQKELFKLHMSTATVTYHKLPPLSGWNPNEPEQNSQLRSAQNNQQNSYVGGQEFTGEEVKWSHYIAQERYHDQLAQNPSQQPTRKPRGSKCRAPTLALPGEELCLVCGDKASGYHYNALTCEGCKGFFRRSITRRAVYYCKFGQTCDIDMYMRRKCQHCRLEKCMRIGMRAELVIPEEQCRMKREAKLRQRSNTREGSELPSPSSSELPSQIVCDSAVVEHDLPPETNELICRITSTSQQAALVKDEAIASLSMQTSPRSSAFQQLAELTILEAQHVHETVRQLPGFSRLCEEDRRILQKASKTEILMLRTARKYDATERCLYLGHDRYSFRYDMQKYCEAGMAPFADFVFELARRLAELAPDTTEMLLMEAVIAFSERPGLLDARTIEETQEIYIDALQQYVEVKRSRNVTSHHRFLAILADLRRFLLEHVEVASSTNNDYDSILDVKPEKSLLEQMMLQRDHPFSSYHASH</sequence>
<evidence type="ECO:0000256" key="7">
    <source>
        <dbReference type="ARBA" id="ARBA00023163"/>
    </source>
</evidence>
<feature type="domain" description="Nuclear receptor" evidence="12">
    <location>
        <begin position="105"/>
        <end position="180"/>
    </location>
</feature>
<dbReference type="PRINTS" id="PR00047">
    <property type="entry name" value="STROIDFINGER"/>
</dbReference>
<dbReference type="InterPro" id="IPR035500">
    <property type="entry name" value="NHR-like_dom_sf"/>
</dbReference>
<feature type="compositionally biased region" description="Low complexity" evidence="11">
    <location>
        <begin position="203"/>
        <end position="213"/>
    </location>
</feature>
<dbReference type="Pfam" id="PF00105">
    <property type="entry name" value="zf-C4"/>
    <property type="match status" value="1"/>
</dbReference>
<keyword evidence="5 10" id="KW-0805">Transcription regulation</keyword>
<feature type="region of interest" description="Disordered" evidence="11">
    <location>
        <begin position="190"/>
        <end position="213"/>
    </location>
</feature>
<dbReference type="CDD" id="cd07161">
    <property type="entry name" value="NR_DBD_EcR"/>
    <property type="match status" value="1"/>
</dbReference>
<evidence type="ECO:0000256" key="4">
    <source>
        <dbReference type="ARBA" id="ARBA00022833"/>
    </source>
</evidence>
<proteinExistence type="inferred from homology"/>
<organism evidence="14 15">
    <name type="scientific">Necator americanus</name>
    <name type="common">Human hookworm</name>
    <dbReference type="NCBI Taxonomy" id="51031"/>
    <lineage>
        <taxon>Eukaryota</taxon>
        <taxon>Metazoa</taxon>
        <taxon>Ecdysozoa</taxon>
        <taxon>Nematoda</taxon>
        <taxon>Chromadorea</taxon>
        <taxon>Rhabditida</taxon>
        <taxon>Rhabditina</taxon>
        <taxon>Rhabditomorpha</taxon>
        <taxon>Strongyloidea</taxon>
        <taxon>Ancylostomatidae</taxon>
        <taxon>Bunostominae</taxon>
        <taxon>Necator</taxon>
    </lineage>
</organism>
<feature type="compositionally biased region" description="Polar residues" evidence="11">
    <location>
        <begin position="30"/>
        <end position="52"/>
    </location>
</feature>
<keyword evidence="7 10" id="KW-0804">Transcription</keyword>
<evidence type="ECO:0008006" key="16">
    <source>
        <dbReference type="Google" id="ProtNLM"/>
    </source>
</evidence>
<evidence type="ECO:0000259" key="13">
    <source>
        <dbReference type="PROSITE" id="PS51843"/>
    </source>
</evidence>
<gene>
    <name evidence="14" type="primary">Necator_chrIII.g11794</name>
    <name evidence="14" type="ORF">RB195_011029</name>
</gene>
<dbReference type="Pfam" id="PF00104">
    <property type="entry name" value="Hormone_recep"/>
    <property type="match status" value="1"/>
</dbReference>
<evidence type="ECO:0000256" key="6">
    <source>
        <dbReference type="ARBA" id="ARBA00023125"/>
    </source>
</evidence>
<dbReference type="PANTHER" id="PTHR24082:SF507">
    <property type="entry name" value="BILE ACID RECEPTOR-RELATED"/>
    <property type="match status" value="1"/>
</dbReference>
<keyword evidence="8 10" id="KW-0675">Receptor</keyword>
<keyword evidence="9 10" id="KW-0539">Nucleus</keyword>
<keyword evidence="6 10" id="KW-0238">DNA-binding</keyword>
<dbReference type="InterPro" id="IPR001723">
    <property type="entry name" value="Nuclear_hrmn_rcpt"/>
</dbReference>
<evidence type="ECO:0000313" key="14">
    <source>
        <dbReference type="EMBL" id="KAK6744080.1"/>
    </source>
</evidence>
<keyword evidence="2 10" id="KW-0479">Metal-binding</keyword>
<dbReference type="SMART" id="SM00399">
    <property type="entry name" value="ZnF_C4"/>
    <property type="match status" value="1"/>
</dbReference>
<evidence type="ECO:0000256" key="3">
    <source>
        <dbReference type="ARBA" id="ARBA00022771"/>
    </source>
</evidence>
<feature type="region of interest" description="Disordered" evidence="11">
    <location>
        <begin position="76"/>
        <end position="95"/>
    </location>
</feature>
<evidence type="ECO:0000259" key="12">
    <source>
        <dbReference type="PROSITE" id="PS51030"/>
    </source>
</evidence>
<name>A0ABR1D0T9_NECAM</name>
<comment type="subcellular location">
    <subcellularLocation>
        <location evidence="10">Nucleus</location>
    </subcellularLocation>
</comment>